<evidence type="ECO:0000259" key="9">
    <source>
        <dbReference type="PROSITE" id="PS52004"/>
    </source>
</evidence>
<feature type="region of interest" description="Disordered" evidence="7">
    <location>
        <begin position="3102"/>
        <end position="3133"/>
    </location>
</feature>
<evidence type="ECO:0000256" key="6">
    <source>
        <dbReference type="ARBA" id="ARBA00023098"/>
    </source>
</evidence>
<comment type="caution">
    <text evidence="11">The sequence shown here is derived from an EMBL/GenBank/DDBJ whole genome shotgun (WGS) entry which is preliminary data.</text>
</comment>
<dbReference type="CDD" id="cd08952">
    <property type="entry name" value="KR_1_SDR_x"/>
    <property type="match status" value="1"/>
</dbReference>
<feature type="domain" description="Ketosynthase family 3 (KS3)" evidence="9">
    <location>
        <begin position="1673"/>
        <end position="2091"/>
    </location>
</feature>
<dbReference type="SMART" id="SM00827">
    <property type="entry name" value="PKS_AT"/>
    <property type="match status" value="2"/>
</dbReference>
<dbReference type="GO" id="GO:0004315">
    <property type="term" value="F:3-oxoacyl-[acyl-carrier-protein] synthase activity"/>
    <property type="evidence" value="ECO:0007669"/>
    <property type="project" value="InterPro"/>
</dbReference>
<keyword evidence="5" id="KW-0276">Fatty acid metabolism</keyword>
<dbReference type="STRING" id="1713.GCA_000718325_03366"/>
<name>A0A4V1N4C7_9CELL</name>
<dbReference type="SUPFAM" id="SSF55048">
    <property type="entry name" value="Probable ACP-binding domain of malonyl-CoA ACP transacylase"/>
    <property type="match status" value="2"/>
</dbReference>
<dbReference type="InterPro" id="IPR014030">
    <property type="entry name" value="Ketoacyl_synth_N"/>
</dbReference>
<feature type="domain" description="Carrier" evidence="8">
    <location>
        <begin position="1568"/>
        <end position="1642"/>
    </location>
</feature>
<evidence type="ECO:0000256" key="7">
    <source>
        <dbReference type="SAM" id="MobiDB-lite"/>
    </source>
</evidence>
<feature type="compositionally biased region" description="Low complexity" evidence="7">
    <location>
        <begin position="573"/>
        <end position="587"/>
    </location>
</feature>
<feature type="domain" description="Carrier" evidence="8">
    <location>
        <begin position="3021"/>
        <end position="3097"/>
    </location>
</feature>
<keyword evidence="13" id="KW-1185">Reference proteome</keyword>
<dbReference type="Pfam" id="PF00109">
    <property type="entry name" value="ketoacyl-synt"/>
    <property type="match status" value="2"/>
</dbReference>
<dbReference type="InterPro" id="IPR020806">
    <property type="entry name" value="PKS_PP-bd"/>
</dbReference>
<evidence type="ECO:0000313" key="10">
    <source>
        <dbReference type="EMBL" id="RXR23095.1"/>
    </source>
</evidence>
<organism evidence="11 12">
    <name type="scientific">Oerskovia turbata</name>
    <dbReference type="NCBI Taxonomy" id="1713"/>
    <lineage>
        <taxon>Bacteria</taxon>
        <taxon>Bacillati</taxon>
        <taxon>Actinomycetota</taxon>
        <taxon>Actinomycetes</taxon>
        <taxon>Micrococcales</taxon>
        <taxon>Cellulomonadaceae</taxon>
        <taxon>Oerskovia</taxon>
    </lineage>
</organism>
<dbReference type="EMBL" id="SDJR01000011">
    <property type="protein sequence ID" value="RXR23095.1"/>
    <property type="molecule type" value="Genomic_DNA"/>
</dbReference>
<dbReference type="Pfam" id="PF00501">
    <property type="entry name" value="AMP-binding"/>
    <property type="match status" value="1"/>
</dbReference>
<dbReference type="InterPro" id="IPR036291">
    <property type="entry name" value="NAD(P)-bd_dom_sf"/>
</dbReference>
<dbReference type="InterPro" id="IPR013968">
    <property type="entry name" value="PKS_KR"/>
</dbReference>
<dbReference type="GO" id="GO:0031177">
    <property type="term" value="F:phosphopantetheine binding"/>
    <property type="evidence" value="ECO:0007669"/>
    <property type="project" value="InterPro"/>
</dbReference>
<dbReference type="PROSITE" id="PS52004">
    <property type="entry name" value="KS3_2"/>
    <property type="match status" value="2"/>
</dbReference>
<evidence type="ECO:0000256" key="3">
    <source>
        <dbReference type="ARBA" id="ARBA00022553"/>
    </source>
</evidence>
<evidence type="ECO:0000256" key="4">
    <source>
        <dbReference type="ARBA" id="ARBA00022679"/>
    </source>
</evidence>
<dbReference type="GO" id="GO:0004312">
    <property type="term" value="F:fatty acid synthase activity"/>
    <property type="evidence" value="ECO:0007669"/>
    <property type="project" value="TreeGrafter"/>
</dbReference>
<dbReference type="GO" id="GO:0071766">
    <property type="term" value="P:Actinobacterium-type cell wall biogenesis"/>
    <property type="evidence" value="ECO:0007669"/>
    <property type="project" value="UniProtKB-ARBA"/>
</dbReference>
<accession>A0A4V1N4C7</accession>
<dbReference type="InterPro" id="IPR006162">
    <property type="entry name" value="Ppantetheine_attach_site"/>
</dbReference>
<dbReference type="OrthoDB" id="9778690at2"/>
<dbReference type="InterPro" id="IPR016035">
    <property type="entry name" value="Acyl_Trfase/lysoPLipase"/>
</dbReference>
<dbReference type="PANTHER" id="PTHR43775:SF37">
    <property type="entry name" value="SI:DKEY-61P9.11"/>
    <property type="match status" value="1"/>
</dbReference>
<keyword evidence="2" id="KW-0596">Phosphopantetheine</keyword>
<keyword evidence="4" id="KW-0808">Transferase</keyword>
<feature type="region of interest" description="Disordered" evidence="7">
    <location>
        <begin position="555"/>
        <end position="593"/>
    </location>
</feature>
<sequence length="3154" mass="332328">MTTSTSLARRMDVRMTVRDVLEERARSQPGGTAYSFTESDGTRSTVTYRDLLSRVETLVAALLDVTAPGDRVLLLCDPSLGYVESFYAIVAAGRVAVPAYPAAGGRHADRVRRIVEDCRPAAVVADVPAPSDVHSLGLPAGSAWFNVNDVHASREQGGSRLEKPIPSPRPALAEDDLAFLQYTSGSTGSPKGVMVSHANLLSNAESARTTFGFHPGSVMVSWLPPFHDMGLIGCIITPLVVGFPCHLMAPSTFLRRPLKWLEAISELRATDSTAPNFAYRLCAERVGEADLGSLDLSSWTKAMNGAEPVSMVALNRFAEAYASTGFVPSSFRPCYGMAEATLLISGGHRGDGPPRSAAPLDAAGPEDFVSCGTPEPSATVRIVDATSRRPVPDRCVGEIWVSSPSVAGGYWNRTEATAATFSATTEDGDGPFLRTGDLGFLDGGELFVAGRIKDLLIVNGRNLYPQDLEDTVRASHPEFTGRPSAAFEHDGRIVVTVEAVPGRKVAQSDLSGIARAAAKSLSQDFEIAHPLVIVLRRGTLTTTSSGKIQRSAAQAAWREGSHTSRTIARSDTADATVPPTHAPAAAPQDRDSADPEVAQAEIREAILSELAQVTGSTRPPSLTTLLPDLGLDSVKVAALATAIEDRTGIVVPLSLAWEVDDVESYVAAVLQTTSAPRGSEPTEGRAPVPADRVVLVGAACRLPGGVTSPSSYWELLVAGPDRTGISPGTGRTGQRSAGIVPELAEFAPARFGIGLDEAAAMDPRQRLALTLAWEAIEDAAKDPRRLRGARIGVYLGGSDSEHQRGAGATGSTLAPGYRTTGAAGALLANRISYVLGLRGPSMVVDTACSSSLVAMDLALRALRSGDIDGALVGGVSALLDGTITETLAAAGMLSMRGVCSTFDEAADGYVRGEGGVMLYIERGTAHTSDALDPYCAILGSAVNQDGRSNGLTAPSGLAQQDVIRAALGSAGRSPEDIGYVEAHGTGTPLGDPVEVNALRQVLDEGTTSGTVWLGSTKAQIGHLEAAAGVAGLLRAALVVRAGVVPPQAEFRTPSTRIDWQASRLRVPTQRTAWDAPRRTAGVSSFGFGGTNAHVVVESVVNSGTRSPVPHAGPTLVRLSSETADGLRRQVVDIAGEVGEDLPVAALASALEGSRISGRVRAWTIAQADDDVRTVLERLKGAPAVESTVEGLERGAPTVALLASGHGAPIVGSLAGIYGHDPLVTSVLDSLGDVSELPLRVLLVNDARSRDDVRRTEVAQPAHFALAVSMGERLRAWGLEPSVVTGHSVGAYAAACLAGVFDRERGFALVSRRGELMEGTAEGGMLACPVGLEDARVIAAESGLDVAVANAPSSTVLSGTVEGLAAAEEILRCRGLRGTRLPVTRAFHSRLMRPVEAELARAVEAAGPRSASRATFVSDVDGRSGAAVGSPGYWTAHALGMIDFRASAGASAQCDVVVELGGRYLRPQIEANAGARRPVVLAALGRSGGMASLLEVAGNLWASGVRLEGLSRWSGQIPRLPTTVISTHTFPLRQVADVAEPVRPVPMPLLDPPVRALAVEHAARPYDLEGWAEFLCSRLSVRLDLVPDRIPRETGLFDLGLTSVIANDLREEVAALLGSPLSPTIIFDHPTISLLAAHLSGLGAGLPQAAEGRVPSPGAGGVAAAEAHGSRRTPEPVSVIGMACRFPGARTLAEFWSLVVGGGEVMSEPPADRWLDAEEARSTCERQWSERAGFLASDPAVFAADQFGISPREARSMDPQHRLLLEVTHEALGDAGITRDELRGARVGVWVGLSSADYAALRPRTGAPDAYAVTGNSPSLASGRIAHHLGVEGPAVTLDTACSSSLVACHEAVQALRAGTVDLALVGGVNLMLSARTTAALGEMGALSAAGRCSTFGADADGYARGEGCGVIVLRRQQDAHGRGDRIWCDVQGTSVNHDGVSAGLTVPSGAAQQRLIVDALRDAALSAHDVDYVEAHGTGTPLGDPIELEALAKVFDTGRDRPLPVSSVKAQIGHLEAAAGIAAFIKVGLMAGRGVVPTHPLGITPTPRFDWSSSRLVLPGKDVGGRPGELLTCGVSSFGFSGTNAHVVLTGSSGRSREFLPHGLVETPGSGPQLLLVSSETEDGLRRQTRDLADVLSDHQDRLDTVARSLAHRHDHATHRFATVAQDSEEAILALRSTESSALADSGRRDRYTGRASSNRRATWLFSGVGSEWKGMVTELLGEPSTRAHLAEADETLRSLGQPPLTNDQWHSSGRQEHLQPALTAVQVALAAQLRGLGGHRDEVIGYSAGTIAALVDTKWLDLDTGLRVAAWRGRVMDAASGSGATAACGLSVDAVREWCRRAGLDDVVVASVTGPCNCTVAGPVDQMARLERECRGAGVWWSAISHRIAFHHPGLEDVVSGDFDRPDVVWGRGDGTSVHLADGSSLEGLVADSARLLDDLWRPVDLMAVRRRLEATERPRTLVEVAPQPSVGLAMSEWPGVPTMSAIPLAVPGRNLARQLRRVAAALWVQGADTTARLPLSTAPLHGTRYWWHDDQASERSEETGPDAKQAGYRLRWMTENQPPQRCSPRPTTWVVAADADLVAARTIRDAVAARGFGAETLTWVEAANRSMDGGAGRGVIVDATDAPDPRSDAGWHGRLLGLLQTLGRADSEVWVVTRGATTAGGSTEVGSAAVWGLGRALSTEHPEWWGGAVDLSAAEVWSEEIAARVVAEALDGGTEDQVAFRGGARRVPRLVRVPRSEEIPVLLDGEASYMVTGGSGTLGRRMVRWLVDRGARHLVLAARSNERTQRERLALLVDDLEARGAQLYFVEADVADLAQLERVVATTDGPWPPVRGVLHLAGHMCSGPFSELTPEDLRASWEPKAGGALALEDISRRHPLDFVVLFSSASSVWGSAMAGAYVSANYALDVIAERAAANGLPFMSANWSWWPDTAMADGVHEYFSRMGLGPVDETAGWDAMDRLVGQGDVGLVVAPIDWSSFRPVMAARRPRPMFDAIAHGVAEHSEEGAADHDVRTEPWNRSEIEDRLTAALRAILGTDRPIDPRQGFFDMGVDSIMTLELKRDIESWSGERLHDAFLFEYPRLTDLTEALLQVLVPESDADSAPAPECPGEVPGSPARPSGPTSGLDDLATDELLLLLEQELGSAKGPGHD</sequence>
<dbReference type="InterPro" id="IPR009081">
    <property type="entry name" value="PP-bd_ACP"/>
</dbReference>
<dbReference type="GO" id="GO:0006633">
    <property type="term" value="P:fatty acid biosynthetic process"/>
    <property type="evidence" value="ECO:0007669"/>
    <property type="project" value="InterPro"/>
</dbReference>
<dbReference type="InterPro" id="IPR016036">
    <property type="entry name" value="Malonyl_transacylase_ACP-bd"/>
</dbReference>
<dbReference type="SUPFAM" id="SSF51735">
    <property type="entry name" value="NAD(P)-binding Rossmann-fold domains"/>
    <property type="match status" value="2"/>
</dbReference>
<dbReference type="FunFam" id="3.40.50.12780:FF:000013">
    <property type="entry name" value="Long-chain-fatty-acid--AMP ligase FadD32"/>
    <property type="match status" value="1"/>
</dbReference>
<dbReference type="InterPro" id="IPR032821">
    <property type="entry name" value="PKS_assoc"/>
</dbReference>
<dbReference type="Gene3D" id="3.40.50.720">
    <property type="entry name" value="NAD(P)-binding Rossmann-like Domain"/>
    <property type="match status" value="1"/>
</dbReference>
<dbReference type="InterPro" id="IPR036736">
    <property type="entry name" value="ACP-like_sf"/>
</dbReference>
<evidence type="ECO:0000256" key="2">
    <source>
        <dbReference type="ARBA" id="ARBA00022450"/>
    </source>
</evidence>
<dbReference type="Pfam" id="PF23024">
    <property type="entry name" value="AMP-dom_DIP2-like"/>
    <property type="match status" value="1"/>
</dbReference>
<dbReference type="PROSITE" id="PS50075">
    <property type="entry name" value="CARRIER"/>
    <property type="match status" value="3"/>
</dbReference>
<proteinExistence type="inferred from homology"/>
<dbReference type="SMART" id="SM00822">
    <property type="entry name" value="PKS_KR"/>
    <property type="match status" value="1"/>
</dbReference>
<keyword evidence="3" id="KW-0597">Phosphoprotein</keyword>
<evidence type="ECO:0000313" key="13">
    <source>
        <dbReference type="Proteomes" id="UP000290517"/>
    </source>
</evidence>
<dbReference type="InterPro" id="IPR020845">
    <property type="entry name" value="AMP-binding_CS"/>
</dbReference>
<dbReference type="Gene3D" id="3.40.47.10">
    <property type="match status" value="2"/>
</dbReference>
<evidence type="ECO:0000313" key="12">
    <source>
        <dbReference type="Proteomes" id="UP000289805"/>
    </source>
</evidence>
<dbReference type="CDD" id="cd00833">
    <property type="entry name" value="PKS"/>
    <property type="match status" value="2"/>
</dbReference>
<dbReference type="InterPro" id="IPR025110">
    <property type="entry name" value="AMP-bd_C"/>
</dbReference>
<dbReference type="InterPro" id="IPR016039">
    <property type="entry name" value="Thiolase-like"/>
</dbReference>
<dbReference type="Gene3D" id="3.30.300.30">
    <property type="match status" value="1"/>
</dbReference>
<dbReference type="InterPro" id="IPR040097">
    <property type="entry name" value="FAAL/FAAC"/>
</dbReference>
<dbReference type="Pfam" id="PF00698">
    <property type="entry name" value="Acyl_transf_1"/>
    <property type="match status" value="2"/>
</dbReference>
<dbReference type="PROSITE" id="PS00012">
    <property type="entry name" value="PHOSPHOPANTETHEINE"/>
    <property type="match status" value="1"/>
</dbReference>
<dbReference type="Proteomes" id="UP000289805">
    <property type="component" value="Unassembled WGS sequence"/>
</dbReference>
<comment type="similarity">
    <text evidence="1">Belongs to the ATP-dependent AMP-binding enzyme family.</text>
</comment>
<dbReference type="InterPro" id="IPR014043">
    <property type="entry name" value="Acyl_transferase_dom"/>
</dbReference>
<evidence type="ECO:0000256" key="1">
    <source>
        <dbReference type="ARBA" id="ARBA00006432"/>
    </source>
</evidence>
<dbReference type="SUPFAM" id="SSF52151">
    <property type="entry name" value="FabD/lysophospholipase-like"/>
    <property type="match status" value="2"/>
</dbReference>
<dbReference type="SUPFAM" id="SSF47336">
    <property type="entry name" value="ACP-like"/>
    <property type="match status" value="3"/>
</dbReference>
<dbReference type="InterPro" id="IPR014031">
    <property type="entry name" value="Ketoacyl_synth_C"/>
</dbReference>
<dbReference type="PANTHER" id="PTHR43775">
    <property type="entry name" value="FATTY ACID SYNTHASE"/>
    <property type="match status" value="1"/>
</dbReference>
<dbReference type="Gene3D" id="3.40.50.12780">
    <property type="entry name" value="N-terminal domain of ligase-like"/>
    <property type="match status" value="1"/>
</dbReference>
<dbReference type="SMART" id="SM01294">
    <property type="entry name" value="PKS_PP_betabranch"/>
    <property type="match status" value="1"/>
</dbReference>
<dbReference type="InterPro" id="IPR001227">
    <property type="entry name" value="Ac_transferase_dom_sf"/>
</dbReference>
<dbReference type="Pfam" id="PF00550">
    <property type="entry name" value="PP-binding"/>
    <property type="match status" value="3"/>
</dbReference>
<gene>
    <name evidence="10" type="ORF">EQW73_15230</name>
    <name evidence="11" type="ORF">EQW78_16210</name>
</gene>
<dbReference type="Pfam" id="PF02801">
    <property type="entry name" value="Ketoacyl-synt_C"/>
    <property type="match status" value="2"/>
</dbReference>
<evidence type="ECO:0000256" key="5">
    <source>
        <dbReference type="ARBA" id="ARBA00022832"/>
    </source>
</evidence>
<evidence type="ECO:0000313" key="11">
    <source>
        <dbReference type="EMBL" id="RXR31706.1"/>
    </source>
</evidence>
<dbReference type="SUPFAM" id="SSF53901">
    <property type="entry name" value="Thiolase-like"/>
    <property type="match status" value="2"/>
</dbReference>
<dbReference type="InterPro" id="IPR045851">
    <property type="entry name" value="AMP-bd_C_sf"/>
</dbReference>
<dbReference type="InterPro" id="IPR020841">
    <property type="entry name" value="PKS_Beta-ketoAc_synthase_dom"/>
</dbReference>
<dbReference type="Gene3D" id="1.10.1200.10">
    <property type="entry name" value="ACP-like"/>
    <property type="match status" value="3"/>
</dbReference>
<dbReference type="Gene3D" id="3.40.366.10">
    <property type="entry name" value="Malonyl-Coenzyme A Acyl Carrier Protein, domain 2"/>
    <property type="match status" value="2"/>
</dbReference>
<dbReference type="Proteomes" id="UP000290517">
    <property type="component" value="Unassembled WGS sequence"/>
</dbReference>
<reference evidence="12 13" key="1">
    <citation type="submission" date="2019-01" db="EMBL/GenBank/DDBJ databases">
        <title>Oerskovia turbata Genome sequencing and assembly.</title>
        <authorList>
            <person name="Dou T."/>
        </authorList>
    </citation>
    <scope>NUCLEOTIDE SEQUENCE [LARGE SCALE GENOMIC DNA]</scope>
    <source>
        <strain evidence="11 12">JCM12123</strain>
        <strain evidence="10 13">JCM3160</strain>
    </source>
</reference>
<dbReference type="InterPro" id="IPR050091">
    <property type="entry name" value="PKS_NRPS_Biosynth_Enz"/>
</dbReference>
<dbReference type="SMART" id="SM00823">
    <property type="entry name" value="PKS_PP"/>
    <property type="match status" value="3"/>
</dbReference>
<dbReference type="SUPFAM" id="SSF56801">
    <property type="entry name" value="Acetyl-CoA synthetase-like"/>
    <property type="match status" value="1"/>
</dbReference>
<dbReference type="Pfam" id="PF08659">
    <property type="entry name" value="KR"/>
    <property type="match status" value="1"/>
</dbReference>
<dbReference type="PROSITE" id="PS00455">
    <property type="entry name" value="AMP_BINDING"/>
    <property type="match status" value="1"/>
</dbReference>
<dbReference type="InterPro" id="IPR057326">
    <property type="entry name" value="KR_dom"/>
</dbReference>
<keyword evidence="6" id="KW-0443">Lipid metabolism</keyword>
<dbReference type="InterPro" id="IPR042099">
    <property type="entry name" value="ANL_N_sf"/>
</dbReference>
<protein>
    <submittedName>
        <fullName evidence="11">SDR family NAD(P)-dependent oxidoreductase</fullName>
    </submittedName>
</protein>
<dbReference type="Pfam" id="PF16197">
    <property type="entry name" value="KAsynt_C_assoc"/>
    <property type="match status" value="2"/>
</dbReference>
<feature type="domain" description="Carrier" evidence="8">
    <location>
        <begin position="597"/>
        <end position="673"/>
    </location>
</feature>
<dbReference type="Gene3D" id="3.30.70.3290">
    <property type="match status" value="2"/>
</dbReference>
<dbReference type="SMART" id="SM00825">
    <property type="entry name" value="PKS_KS"/>
    <property type="match status" value="2"/>
</dbReference>
<dbReference type="CDD" id="cd05931">
    <property type="entry name" value="FAAL"/>
    <property type="match status" value="1"/>
</dbReference>
<feature type="domain" description="Ketosynthase family 3 (KS3)" evidence="9">
    <location>
        <begin position="690"/>
        <end position="1098"/>
    </location>
</feature>
<dbReference type="InterPro" id="IPR018201">
    <property type="entry name" value="Ketoacyl_synth_AS"/>
</dbReference>
<dbReference type="InterPro" id="IPR000873">
    <property type="entry name" value="AMP-dep_synth/lig_dom"/>
</dbReference>
<evidence type="ECO:0000259" key="8">
    <source>
        <dbReference type="PROSITE" id="PS50075"/>
    </source>
</evidence>
<dbReference type="EMBL" id="SDJQ01000023">
    <property type="protein sequence ID" value="RXR31706.1"/>
    <property type="molecule type" value="Genomic_DNA"/>
</dbReference>
<dbReference type="PROSITE" id="PS00606">
    <property type="entry name" value="KS3_1"/>
    <property type="match status" value="1"/>
</dbReference>